<feature type="compositionally biased region" description="Basic residues" evidence="1">
    <location>
        <begin position="756"/>
        <end position="770"/>
    </location>
</feature>
<feature type="compositionally biased region" description="Low complexity" evidence="1">
    <location>
        <begin position="460"/>
        <end position="472"/>
    </location>
</feature>
<feature type="region of interest" description="Disordered" evidence="1">
    <location>
        <begin position="557"/>
        <end position="595"/>
    </location>
</feature>
<name>A0A7R8CX81_LEPSM</name>
<keyword evidence="3" id="KW-1185">Reference proteome</keyword>
<feature type="compositionally biased region" description="Low complexity" evidence="1">
    <location>
        <begin position="488"/>
        <end position="499"/>
    </location>
</feature>
<feature type="compositionally biased region" description="Polar residues" evidence="1">
    <location>
        <begin position="378"/>
        <end position="406"/>
    </location>
</feature>
<feature type="region of interest" description="Disordered" evidence="1">
    <location>
        <begin position="378"/>
        <end position="520"/>
    </location>
</feature>
<feature type="compositionally biased region" description="Basic and acidic residues" evidence="1">
    <location>
        <begin position="560"/>
        <end position="577"/>
    </location>
</feature>
<dbReference type="Proteomes" id="UP000675881">
    <property type="component" value="Chromosome 4"/>
</dbReference>
<proteinExistence type="predicted"/>
<feature type="compositionally biased region" description="Polar residues" evidence="1">
    <location>
        <begin position="500"/>
        <end position="514"/>
    </location>
</feature>
<feature type="region of interest" description="Disordered" evidence="1">
    <location>
        <begin position="803"/>
        <end position="892"/>
    </location>
</feature>
<sequence>MFIIWLPGVDPWGFDSLWRMEKSLGIPDWTSGFREHDLGPTISGAEEFATKLSAETINTLLGALDNAASSIEGFSKGNLKGTTAPFVETTTQNDIEILEGDELEVSEVLADDNTADFVESIEYIMTTHESDIETRIVFHKTNAGNCKLHCTVKTDTESLFENIDGTDKDTRLLPSIYLVDGRTNCDYLLSEEGEIKVKFIGAIRFAGVVEADVSDVIRFDELYGRCVAILIQKDSQIIGSSMGSLSTGILGVNEFQGSVTSSPSAEAPSQTTLDNDVIFITVTPPSFIFNPPVITTQFSGGDSSELLSNEFQNFEPQNLHPTTQFSGVNIDSSSVNVFQTFVPQNPQPTTQFPGGGNGGLTVDGFQAFVPQNLNPTTQFSGVNNDGSSVNGFQTFVPQNPQPTTQFSGEGNGGSSVNGFQTFVPQNPQPTTQFSGEGNGGSSVNEFQTFVPHNPRPTTQSSGVNNDGSSDDGFQTFIPQNPRPTTQFSGINNDGSSNNGFQTFIPQNLGPTTPFSGGHNGGLSIDGFQTFCNTKSPDPQLSFLEEVTVVHLQHFRGKGRIPSESKRASRHQGDDSVVKRSRGKGRTPTNSQFGRSSRVLRQAGMGLFDDEGYYRFPLPKVIGLFGPKSSLTISYIIAGPGAIASLPAVASVPIVSVPVVNFVPSFPISPGVVNNGGSSNSIWNKFSTFSPTNLRFTSNLAQNVRRNLRGEVHRKGVEETASWIVNSVFDYIPPEVSNASPNYYSTTHSPPLSSTRKSNRGHRRRNKRPQKGSKAPNRYRNTEHNWNQLNSYFAKQRYNNAGSVVEQKSNNNNHDVSNSQVKESEYIRYTRPTTQRPRLTSPTVSQRNISRRKKLSNRRKSSAGSKRRPFSSYSNRSGRWPRRTTRVPPILSEPLNYSDIYNNFYTYQRRR</sequence>
<feature type="compositionally biased region" description="Polar residues" evidence="1">
    <location>
        <begin position="830"/>
        <end position="847"/>
    </location>
</feature>
<feature type="compositionally biased region" description="Polar residues" evidence="1">
    <location>
        <begin position="419"/>
        <end position="433"/>
    </location>
</feature>
<dbReference type="AlphaFoldDB" id="A0A7R8CX81"/>
<accession>A0A7R8CX81</accession>
<feature type="compositionally biased region" description="Polar residues" evidence="1">
    <location>
        <begin position="476"/>
        <end position="487"/>
    </location>
</feature>
<evidence type="ECO:0000313" key="3">
    <source>
        <dbReference type="Proteomes" id="UP000675881"/>
    </source>
</evidence>
<organism evidence="2 3">
    <name type="scientific">Lepeophtheirus salmonis</name>
    <name type="common">Salmon louse</name>
    <name type="synonym">Caligus salmonis</name>
    <dbReference type="NCBI Taxonomy" id="72036"/>
    <lineage>
        <taxon>Eukaryota</taxon>
        <taxon>Metazoa</taxon>
        <taxon>Ecdysozoa</taxon>
        <taxon>Arthropoda</taxon>
        <taxon>Crustacea</taxon>
        <taxon>Multicrustacea</taxon>
        <taxon>Hexanauplia</taxon>
        <taxon>Copepoda</taxon>
        <taxon>Siphonostomatoida</taxon>
        <taxon>Caligidae</taxon>
        <taxon>Lepeophtheirus</taxon>
    </lineage>
</organism>
<feature type="compositionally biased region" description="Polar residues" evidence="1">
    <location>
        <begin position="803"/>
        <end position="820"/>
    </location>
</feature>
<gene>
    <name evidence="2" type="ORF">LSAA_9312</name>
</gene>
<feature type="compositionally biased region" description="Basic residues" evidence="1">
    <location>
        <begin position="848"/>
        <end position="868"/>
    </location>
</feature>
<protein>
    <submittedName>
        <fullName evidence="2">(salmon louse) hypothetical protein</fullName>
    </submittedName>
</protein>
<feature type="compositionally biased region" description="Polar residues" evidence="1">
    <location>
        <begin position="741"/>
        <end position="755"/>
    </location>
</feature>
<feature type="region of interest" description="Disordered" evidence="1">
    <location>
        <begin position="741"/>
        <end position="784"/>
    </location>
</feature>
<dbReference type="EMBL" id="HG994583">
    <property type="protein sequence ID" value="CAF2928931.1"/>
    <property type="molecule type" value="Genomic_DNA"/>
</dbReference>
<evidence type="ECO:0000313" key="2">
    <source>
        <dbReference type="EMBL" id="CAF2928931.1"/>
    </source>
</evidence>
<evidence type="ECO:0000256" key="1">
    <source>
        <dbReference type="SAM" id="MobiDB-lite"/>
    </source>
</evidence>
<reference evidence="2" key="1">
    <citation type="submission" date="2021-02" db="EMBL/GenBank/DDBJ databases">
        <authorList>
            <person name="Bekaert M."/>
        </authorList>
    </citation>
    <scope>NUCLEOTIDE SEQUENCE</scope>
    <source>
        <strain evidence="2">IoA-00</strain>
    </source>
</reference>